<keyword evidence="1" id="KW-0442">Lipid degradation</keyword>
<evidence type="ECO:0000313" key="3">
    <source>
        <dbReference type="EMBL" id="EXM16649.1"/>
    </source>
</evidence>
<dbReference type="Pfam" id="PF23617">
    <property type="entry name" value="EF-hand_15"/>
    <property type="match status" value="1"/>
</dbReference>
<dbReference type="SMART" id="SM00148">
    <property type="entry name" value="PLCXc"/>
    <property type="match status" value="1"/>
</dbReference>
<dbReference type="SMART" id="SM00149">
    <property type="entry name" value="PLCYc"/>
    <property type="match status" value="1"/>
</dbReference>
<dbReference type="CDD" id="cd08598">
    <property type="entry name" value="PI-PLC1c_yeast"/>
    <property type="match status" value="1"/>
</dbReference>
<evidence type="ECO:0000256" key="1">
    <source>
        <dbReference type="RuleBase" id="RU361133"/>
    </source>
</evidence>
<dbReference type="InterPro" id="IPR000909">
    <property type="entry name" value="PLipase_C_PInositol-sp_X_dom"/>
</dbReference>
<name>X0KSP6_FUSOX</name>
<dbReference type="PRINTS" id="PR00390">
    <property type="entry name" value="PHPHLIPASEC"/>
</dbReference>
<dbReference type="InterPro" id="IPR001192">
    <property type="entry name" value="PI-PLC_fam"/>
</dbReference>
<dbReference type="Gene3D" id="3.20.20.190">
    <property type="entry name" value="Phosphatidylinositol (PI) phosphodiesterase"/>
    <property type="match status" value="1"/>
</dbReference>
<comment type="catalytic activity">
    <reaction evidence="1">
        <text>a 1,2-diacyl-sn-glycero-3-phospho-(1D-myo-inositol-4,5-bisphosphate) + H2O = 1D-myo-inositol 1,4,5-trisphosphate + a 1,2-diacyl-sn-glycerol + H(+)</text>
        <dbReference type="Rhea" id="RHEA:33179"/>
        <dbReference type="ChEBI" id="CHEBI:15377"/>
        <dbReference type="ChEBI" id="CHEBI:15378"/>
        <dbReference type="ChEBI" id="CHEBI:17815"/>
        <dbReference type="ChEBI" id="CHEBI:58456"/>
        <dbReference type="ChEBI" id="CHEBI:203600"/>
        <dbReference type="EC" id="3.1.4.11"/>
    </reaction>
</comment>
<dbReference type="OrthoDB" id="269822at2759"/>
<accession>X0KSP6</accession>
<dbReference type="PROSITE" id="PS50007">
    <property type="entry name" value="PIPLC_X_DOMAIN"/>
    <property type="match status" value="1"/>
</dbReference>
<protein>
    <recommendedName>
        <fullName evidence="1">Phosphoinositide phospholipase C</fullName>
        <ecNumber evidence="1">3.1.4.11</ecNumber>
    </recommendedName>
</protein>
<dbReference type="InterPro" id="IPR001711">
    <property type="entry name" value="PLipase_C_Pinositol-sp_Y"/>
</dbReference>
<evidence type="ECO:0000259" key="2">
    <source>
        <dbReference type="PROSITE" id="PS50008"/>
    </source>
</evidence>
<reference evidence="3" key="2">
    <citation type="submission" date="2014-03" db="EMBL/GenBank/DDBJ databases">
        <title>The Genome Annotation of Fusarium oxysporum Cotton.</title>
        <authorList>
            <consortium name="The Broad Institute Genomics Platform"/>
            <person name="Ma L.-J."/>
            <person name="Corby-Kistler H."/>
            <person name="Broz K."/>
            <person name="Gale L.R."/>
            <person name="Jonkers W."/>
            <person name="O'Donnell K."/>
            <person name="Ploetz R."/>
            <person name="Steinberg C."/>
            <person name="Schwartz D.C."/>
            <person name="VanEtten H."/>
            <person name="Zhou S."/>
            <person name="Young S.K."/>
            <person name="Zeng Q."/>
            <person name="Gargeya S."/>
            <person name="Fitzgerald M."/>
            <person name="Abouelleil A."/>
            <person name="Alvarado L."/>
            <person name="Chapman S.B."/>
            <person name="Gainer-Dewar J."/>
            <person name="Goldberg J."/>
            <person name="Griggs A."/>
            <person name="Gujja S."/>
            <person name="Hansen M."/>
            <person name="Howarth C."/>
            <person name="Imamovic A."/>
            <person name="Ireland A."/>
            <person name="Larimer J."/>
            <person name="McCowan C."/>
            <person name="Murphy C."/>
            <person name="Pearson M."/>
            <person name="Poon T.W."/>
            <person name="Priest M."/>
            <person name="Roberts A."/>
            <person name="Saif S."/>
            <person name="Shea T."/>
            <person name="Sykes S."/>
            <person name="Wortman J."/>
            <person name="Nusbaum C."/>
            <person name="Birren B."/>
        </authorList>
    </citation>
    <scope>NUCLEOTIDE SEQUENCE</scope>
    <source>
        <strain evidence="3">25433</strain>
    </source>
</reference>
<dbReference type="InterPro" id="IPR056584">
    <property type="entry name" value="EF-hand_15"/>
</dbReference>
<dbReference type="InterPro" id="IPR035892">
    <property type="entry name" value="C2_domain_sf"/>
</dbReference>
<dbReference type="SUPFAM" id="SSF49562">
    <property type="entry name" value="C2 domain (Calcium/lipid-binding domain, CaLB)"/>
    <property type="match status" value="1"/>
</dbReference>
<dbReference type="Pfam" id="PF00388">
    <property type="entry name" value="PI-PLC-X"/>
    <property type="match status" value="1"/>
</dbReference>
<reference evidence="3" key="1">
    <citation type="submission" date="2011-11" db="EMBL/GenBank/DDBJ databases">
        <title>The Genome Sequence of Fusarium oxysporum Cotton.</title>
        <authorList>
            <consortium name="The Broad Institute Genome Sequencing Platform"/>
            <person name="Ma L.-J."/>
            <person name="Gale L.R."/>
            <person name="Schwartz D.C."/>
            <person name="Zhou S."/>
            <person name="Corby-Kistler H."/>
            <person name="Young S.K."/>
            <person name="Zeng Q."/>
            <person name="Gargeya S."/>
            <person name="Fitzgerald M."/>
            <person name="Haas B."/>
            <person name="Abouelleil A."/>
            <person name="Alvarado L."/>
            <person name="Arachchi H.M."/>
            <person name="Berlin A."/>
            <person name="Brown A."/>
            <person name="Chapman S.B."/>
            <person name="Chen Z."/>
            <person name="Dunbar C."/>
            <person name="Freedman E."/>
            <person name="Gearin G."/>
            <person name="Goldberg J."/>
            <person name="Griggs A."/>
            <person name="Gujja S."/>
            <person name="Heiman D."/>
            <person name="Howarth C."/>
            <person name="Larson L."/>
            <person name="Lui A."/>
            <person name="MacDonald P.J.P."/>
            <person name="Montmayeur A."/>
            <person name="Murphy C."/>
            <person name="Neiman D."/>
            <person name="Pearson M."/>
            <person name="Priest M."/>
            <person name="Roberts A."/>
            <person name="Saif S."/>
            <person name="Shea T."/>
            <person name="Shenoy N."/>
            <person name="Sisk P."/>
            <person name="Stolte C."/>
            <person name="Sykes S."/>
            <person name="Wortman J."/>
            <person name="Nusbaum C."/>
            <person name="Birren B."/>
        </authorList>
    </citation>
    <scope>NUCLEOTIDE SEQUENCE [LARGE SCALE GENOMIC DNA]</scope>
    <source>
        <strain evidence="3">25433</strain>
    </source>
</reference>
<dbReference type="AlphaFoldDB" id="X0KSP6"/>
<dbReference type="GO" id="GO:0004435">
    <property type="term" value="F:phosphatidylinositol-4,5-bisphosphate phospholipase C activity"/>
    <property type="evidence" value="ECO:0007669"/>
    <property type="project" value="UniProtKB-EC"/>
</dbReference>
<dbReference type="EC" id="3.1.4.11" evidence="1"/>
<dbReference type="CDD" id="cd00275">
    <property type="entry name" value="C2_PLC_like"/>
    <property type="match status" value="1"/>
</dbReference>
<dbReference type="PANTHER" id="PTHR10336">
    <property type="entry name" value="PHOSPHOINOSITIDE-SPECIFIC PHOSPHOLIPASE C FAMILY PROTEIN"/>
    <property type="match status" value="1"/>
</dbReference>
<dbReference type="PANTHER" id="PTHR10336:SF82">
    <property type="entry name" value="PHOSPHOINOSITIDE PHOSPHOLIPASE C"/>
    <property type="match status" value="1"/>
</dbReference>
<dbReference type="GO" id="GO:0051209">
    <property type="term" value="P:release of sequestered calcium ion into cytosol"/>
    <property type="evidence" value="ECO:0007669"/>
    <property type="project" value="TreeGrafter"/>
</dbReference>
<keyword evidence="1" id="KW-0378">Hydrolase</keyword>
<gene>
    <name evidence="3" type="ORF">FOTG_15080</name>
</gene>
<dbReference type="SUPFAM" id="SSF51695">
    <property type="entry name" value="PLC-like phosphodiesterases"/>
    <property type="match status" value="1"/>
</dbReference>
<dbReference type="Pfam" id="PF00387">
    <property type="entry name" value="PI-PLC-Y"/>
    <property type="match status" value="1"/>
</dbReference>
<dbReference type="PROSITE" id="PS50008">
    <property type="entry name" value="PIPLC_Y_DOMAIN"/>
    <property type="match status" value="1"/>
</dbReference>
<dbReference type="InterPro" id="IPR017946">
    <property type="entry name" value="PLC-like_Pdiesterase_TIM-brl"/>
</dbReference>
<organism evidence="3">
    <name type="scientific">Fusarium oxysporum f. sp. vasinfectum 25433</name>
    <dbReference type="NCBI Taxonomy" id="1089449"/>
    <lineage>
        <taxon>Eukaryota</taxon>
        <taxon>Fungi</taxon>
        <taxon>Dikarya</taxon>
        <taxon>Ascomycota</taxon>
        <taxon>Pezizomycotina</taxon>
        <taxon>Sordariomycetes</taxon>
        <taxon>Hypocreomycetidae</taxon>
        <taxon>Hypocreales</taxon>
        <taxon>Nectriaceae</taxon>
        <taxon>Fusarium</taxon>
        <taxon>Fusarium oxysporum species complex</taxon>
    </lineage>
</organism>
<dbReference type="GO" id="GO:0048015">
    <property type="term" value="P:phosphatidylinositol-mediated signaling"/>
    <property type="evidence" value="ECO:0007669"/>
    <property type="project" value="TreeGrafter"/>
</dbReference>
<dbReference type="Gene3D" id="2.60.40.150">
    <property type="entry name" value="C2 domain"/>
    <property type="match status" value="1"/>
</dbReference>
<feature type="domain" description="PI-PLC Y-box" evidence="2">
    <location>
        <begin position="376"/>
        <end position="489"/>
    </location>
</feature>
<proteinExistence type="predicted"/>
<dbReference type="GO" id="GO:0016042">
    <property type="term" value="P:lipid catabolic process"/>
    <property type="evidence" value="ECO:0007669"/>
    <property type="project" value="UniProtKB-KW"/>
</dbReference>
<dbReference type="Proteomes" id="UP000030701">
    <property type="component" value="Unassembled WGS sequence"/>
</dbReference>
<dbReference type="HOGENOM" id="CLU_002738_3_0_1"/>
<keyword evidence="1" id="KW-0443">Lipid metabolism</keyword>
<dbReference type="EMBL" id="KK035219">
    <property type="protein sequence ID" value="EXM16649.1"/>
    <property type="molecule type" value="Genomic_DNA"/>
</dbReference>
<sequence length="656" mass="73992">MNQSFSSVFLHEIEMSVKSMTENFPLARYRAGGGHPTGQRNGIEENLEESFLSHFTQLFNKYAGPNGTWHRDQIGLFMHHVQVENPDGLASYLVDQDELNLPELIKYLTSPCGNILEMVAPQDLTWPLNNYFISSSHNTYLTGNQLSSDSSTEAYRDALLRGCRCIEIDVWDGKEQWKPGFGSEDEAEREMKDVSREAAPRKMGFADRAIIKIGRWAMNKFDPVDPDGKTVDDRLLDVIDAEPRVLHGYTLTKEVLFRDVCQTVKEFAFTTSDLPLIVSLEVHCSPLQQGAMVNIMEEVWADYLLPAPEFESDCLPSPHELRNKILIKVKYVPEDGKGKGKDTPDSTDDESMLEVVVEGDEKKVKKVKPPKIIPRLSRLGIHTRGISFKSLEEPEASMPNHIFSLSENAAFAIQRRMPKALFSHNRQFLMRTYPHGMRFDSSNYDPVIFWRAGVQVVALNWQSWDLGMVLNEGMFMGSDGYVLKPEGYRHDPSEQHSIEESHIPSKPLERVAITIIAAQNLPLLSRHDDPAKFIPYVKIGLHTEPDALSAMVDENATAEQVKQIGYSRETGKSKGTSPDFGGETVEFLNVEGVVPELAFLSFRVMNDVPGPDVMAAWACVRLDRLRLGYRFLRLLDKEGMPSKGILLVKSEVREAS</sequence>